<dbReference type="AlphaFoldDB" id="A0A850DXC7"/>
<accession>A0A850DXC7</accession>
<dbReference type="EMBL" id="JABMCG010000119">
    <property type="protein sequence ID" value="NUU29088.1"/>
    <property type="molecule type" value="Genomic_DNA"/>
</dbReference>
<dbReference type="RefSeq" id="WP_175326472.1">
    <property type="nucleotide sequence ID" value="NZ_BAAAWP010000001.1"/>
</dbReference>
<gene>
    <name evidence="1" type="ORF">HP467_13370</name>
</gene>
<comment type="caution">
    <text evidence="1">The sequence shown here is derived from an EMBL/GenBank/DDBJ whole genome shotgun (WGS) entry which is preliminary data.</text>
</comment>
<name>A0A850DXC7_9MICO</name>
<sequence length="126" mass="13593">MSELDDATKATQQFIADMTAAGASARLVGQQILFDVDAVDGTLRGQTVPTGVSVSEVQSWPMVPPHWIHLPDTITFAQTNADTTDCPPGWKRHSREFALTSMTIPPARAWLQHVRGVLSIAIAQAA</sequence>
<organism evidence="1 2">
    <name type="scientific">Curtobacterium citreum</name>
    <dbReference type="NCBI Taxonomy" id="2036"/>
    <lineage>
        <taxon>Bacteria</taxon>
        <taxon>Bacillati</taxon>
        <taxon>Actinomycetota</taxon>
        <taxon>Actinomycetes</taxon>
        <taxon>Micrococcales</taxon>
        <taxon>Microbacteriaceae</taxon>
        <taxon>Curtobacterium</taxon>
    </lineage>
</organism>
<protein>
    <submittedName>
        <fullName evidence="1">Uncharacterized protein</fullName>
    </submittedName>
</protein>
<proteinExistence type="predicted"/>
<evidence type="ECO:0000313" key="1">
    <source>
        <dbReference type="EMBL" id="NUU29088.1"/>
    </source>
</evidence>
<evidence type="ECO:0000313" key="2">
    <source>
        <dbReference type="Proteomes" id="UP000539146"/>
    </source>
</evidence>
<dbReference type="Proteomes" id="UP000539146">
    <property type="component" value="Unassembled WGS sequence"/>
</dbReference>
<reference evidence="1 2" key="1">
    <citation type="submission" date="2020-05" db="EMBL/GenBank/DDBJ databases">
        <title>Genome Sequencing of Type Strains.</title>
        <authorList>
            <person name="Lemaire J.F."/>
            <person name="Inderbitzin P."/>
            <person name="Gregorio O.A."/>
            <person name="Collins S.B."/>
            <person name="Wespe N."/>
            <person name="Knight-Connoni V."/>
        </authorList>
    </citation>
    <scope>NUCLEOTIDE SEQUENCE [LARGE SCALE GENOMIC DNA]</scope>
    <source>
        <strain evidence="1 2">DSM 20512</strain>
    </source>
</reference>